<dbReference type="FunCoup" id="D8R1E9">
    <property type="interactions" value="1044"/>
</dbReference>
<dbReference type="HOGENOM" id="CLU_840454_0_0_1"/>
<dbReference type="EMBL" id="GL377570">
    <property type="protein sequence ID" value="EFJ33880.1"/>
    <property type="molecule type" value="Genomic_DNA"/>
</dbReference>
<dbReference type="eggNOG" id="ENOG502QRVB">
    <property type="taxonomic scope" value="Eukaryota"/>
</dbReference>
<feature type="transmembrane region" description="Helical" evidence="1">
    <location>
        <begin position="182"/>
        <end position="215"/>
    </location>
</feature>
<gene>
    <name evidence="2" type="ORF">SELMODRAFT_82741</name>
</gene>
<evidence type="ECO:0000313" key="2">
    <source>
        <dbReference type="EMBL" id="EFJ33880.1"/>
    </source>
</evidence>
<dbReference type="OMA" id="YFSCRSF"/>
<feature type="transmembrane region" description="Helical" evidence="1">
    <location>
        <begin position="102"/>
        <end position="124"/>
    </location>
</feature>
<dbReference type="PANTHER" id="PTHR33133">
    <property type="entry name" value="OS08G0107100 PROTEIN-RELATED"/>
    <property type="match status" value="1"/>
</dbReference>
<keyword evidence="1" id="KW-1133">Transmembrane helix</keyword>
<dbReference type="GO" id="GO:0016020">
    <property type="term" value="C:membrane"/>
    <property type="evidence" value="ECO:0000318"/>
    <property type="project" value="GO_Central"/>
</dbReference>
<evidence type="ECO:0000256" key="1">
    <source>
        <dbReference type="SAM" id="Phobius"/>
    </source>
</evidence>
<keyword evidence="1" id="KW-0812">Transmembrane</keyword>
<sequence length="320" mass="35277">MGARGPEEIHCLGALDIIKESVAALRAISSLFFWVAALLATPFSIVVLSQAWITSPVVENWAARIEASALATRGGVWFLPSYRAACFKLVDNLVSHAFQLPFYITLAIPARATISWAVALLYSSRKFHLHSFLRAAALKVCLRAIATYLWICAVMLACTTLILSLLVVVTTFFQALGLSVDILFLIVATICLAFSLLFAHLVIISNLSITISMLEDIQGRAALMKAILILRGRTQVGLLLFIIATAATASIDSLFQYRVVGVPGYKYAIDLSSKLWEMPLLVGMYSFLYLFNSIPSAIFYFTCKSSCCESFDRFFLPENQ</sequence>
<feature type="transmembrane region" description="Helical" evidence="1">
    <location>
        <begin position="31"/>
        <end position="53"/>
    </location>
</feature>
<organism evidence="3">
    <name type="scientific">Selaginella moellendorffii</name>
    <name type="common">Spikemoss</name>
    <dbReference type="NCBI Taxonomy" id="88036"/>
    <lineage>
        <taxon>Eukaryota</taxon>
        <taxon>Viridiplantae</taxon>
        <taxon>Streptophyta</taxon>
        <taxon>Embryophyta</taxon>
        <taxon>Tracheophyta</taxon>
        <taxon>Lycopodiopsida</taxon>
        <taxon>Selaginellales</taxon>
        <taxon>Selaginellaceae</taxon>
        <taxon>Selaginella</taxon>
    </lineage>
</organism>
<name>D8R1E9_SELML</name>
<dbReference type="PANTHER" id="PTHR33133:SF1">
    <property type="entry name" value="EXPRESSED PROTEIN-RELATED"/>
    <property type="match status" value="1"/>
</dbReference>
<evidence type="ECO:0000313" key="3">
    <source>
        <dbReference type="Proteomes" id="UP000001514"/>
    </source>
</evidence>
<feature type="transmembrane region" description="Helical" evidence="1">
    <location>
        <begin position="236"/>
        <end position="260"/>
    </location>
</feature>
<feature type="transmembrane region" description="Helical" evidence="1">
    <location>
        <begin position="280"/>
        <end position="303"/>
    </location>
</feature>
<dbReference type="Gramene" id="EFJ33880">
    <property type="protein sequence ID" value="EFJ33880"/>
    <property type="gene ID" value="SELMODRAFT_82741"/>
</dbReference>
<keyword evidence="3" id="KW-1185">Reference proteome</keyword>
<dbReference type="InParanoid" id="D8R1E9"/>
<dbReference type="Proteomes" id="UP000001514">
    <property type="component" value="Unassembled WGS sequence"/>
</dbReference>
<feature type="transmembrane region" description="Helical" evidence="1">
    <location>
        <begin position="145"/>
        <end position="176"/>
    </location>
</feature>
<dbReference type="AlphaFoldDB" id="D8R1E9"/>
<reference evidence="2 3" key="1">
    <citation type="journal article" date="2011" name="Science">
        <title>The Selaginella genome identifies genetic changes associated with the evolution of vascular plants.</title>
        <authorList>
            <person name="Banks J.A."/>
            <person name="Nishiyama T."/>
            <person name="Hasebe M."/>
            <person name="Bowman J.L."/>
            <person name="Gribskov M."/>
            <person name="dePamphilis C."/>
            <person name="Albert V.A."/>
            <person name="Aono N."/>
            <person name="Aoyama T."/>
            <person name="Ambrose B.A."/>
            <person name="Ashton N.W."/>
            <person name="Axtell M.J."/>
            <person name="Barker E."/>
            <person name="Barker M.S."/>
            <person name="Bennetzen J.L."/>
            <person name="Bonawitz N.D."/>
            <person name="Chapple C."/>
            <person name="Cheng C."/>
            <person name="Correa L.G."/>
            <person name="Dacre M."/>
            <person name="DeBarry J."/>
            <person name="Dreyer I."/>
            <person name="Elias M."/>
            <person name="Engstrom E.M."/>
            <person name="Estelle M."/>
            <person name="Feng L."/>
            <person name="Finet C."/>
            <person name="Floyd S.K."/>
            <person name="Frommer W.B."/>
            <person name="Fujita T."/>
            <person name="Gramzow L."/>
            <person name="Gutensohn M."/>
            <person name="Harholt J."/>
            <person name="Hattori M."/>
            <person name="Heyl A."/>
            <person name="Hirai T."/>
            <person name="Hiwatashi Y."/>
            <person name="Ishikawa M."/>
            <person name="Iwata M."/>
            <person name="Karol K.G."/>
            <person name="Koehler B."/>
            <person name="Kolukisaoglu U."/>
            <person name="Kubo M."/>
            <person name="Kurata T."/>
            <person name="Lalonde S."/>
            <person name="Li K."/>
            <person name="Li Y."/>
            <person name="Litt A."/>
            <person name="Lyons E."/>
            <person name="Manning G."/>
            <person name="Maruyama T."/>
            <person name="Michael T.P."/>
            <person name="Mikami K."/>
            <person name="Miyazaki S."/>
            <person name="Morinaga S."/>
            <person name="Murata T."/>
            <person name="Mueller-Roeber B."/>
            <person name="Nelson D.R."/>
            <person name="Obara M."/>
            <person name="Oguri Y."/>
            <person name="Olmstead R.G."/>
            <person name="Onodera N."/>
            <person name="Petersen B.L."/>
            <person name="Pils B."/>
            <person name="Prigge M."/>
            <person name="Rensing S.A."/>
            <person name="Riano-Pachon D.M."/>
            <person name="Roberts A.W."/>
            <person name="Sato Y."/>
            <person name="Scheller H.V."/>
            <person name="Schulz B."/>
            <person name="Schulz C."/>
            <person name="Shakirov E.V."/>
            <person name="Shibagaki N."/>
            <person name="Shinohara N."/>
            <person name="Shippen D.E."/>
            <person name="Soerensen I."/>
            <person name="Sotooka R."/>
            <person name="Sugimoto N."/>
            <person name="Sugita M."/>
            <person name="Sumikawa N."/>
            <person name="Tanurdzic M."/>
            <person name="Theissen G."/>
            <person name="Ulvskov P."/>
            <person name="Wakazuki S."/>
            <person name="Weng J.K."/>
            <person name="Willats W.W."/>
            <person name="Wipf D."/>
            <person name="Wolf P.G."/>
            <person name="Yang L."/>
            <person name="Zimmer A.D."/>
            <person name="Zhu Q."/>
            <person name="Mitros T."/>
            <person name="Hellsten U."/>
            <person name="Loque D."/>
            <person name="Otillar R."/>
            <person name="Salamov A."/>
            <person name="Schmutz J."/>
            <person name="Shapiro H."/>
            <person name="Lindquist E."/>
            <person name="Lucas S."/>
            <person name="Rokhsar D."/>
            <person name="Grigoriev I.V."/>
        </authorList>
    </citation>
    <scope>NUCLEOTIDE SEQUENCE [LARGE SCALE GENOMIC DNA]</scope>
</reference>
<proteinExistence type="predicted"/>
<protein>
    <submittedName>
        <fullName evidence="2">Uncharacterized protein</fullName>
    </submittedName>
</protein>
<keyword evidence="1" id="KW-0472">Membrane</keyword>
<accession>D8R1E9</accession>
<dbReference type="KEGG" id="smo:SELMODRAFT_82741"/>